<dbReference type="Proteomes" id="UP000176409">
    <property type="component" value="Unassembled WGS sequence"/>
</dbReference>
<sequence>MKVAIIGGGFTGLTAAYELVKKGHKVTVFEKDTVLGGLAHGFKEKSWSWHLEAAYHHLFTNDTAIIGLMKELGLADRLITKRPITATLWNQALYQFDAPMHLLLFPGLPLIDKLRTGMLALFCKLFPFWQILEGVSAEEFFTAVGGRRAWEEIWKPLMYGKFGALYHQVPASWLWARIKKRTPKLCYIEGGFHTLVTALEKAIKRYGGTILTGVPLQSISIKKNCIYVCGRNAIYNSFSHIAFDRLLLTVPTPFAAKLIPNFSLFTSHFSLPLSIPHLHAQTLILETKEPILKDVYWLNITDRTFPFLAVVAHTNFMDKKHYGGHHLTYFGNYLPPGHPFLTMSKEQLLKKFLPFINRLNPSCQLSAVSCQLFTGMYAQPVHQLHYSQIAPKLDPPAGGPGIYLANMDSIFPWDRGTNYAVELGKKAAIRIMENMKQSHHGRATRDR</sequence>
<dbReference type="InterPro" id="IPR050464">
    <property type="entry name" value="Zeta_carotene_desat/Oxidored"/>
</dbReference>
<proteinExistence type="predicted"/>
<dbReference type="Gene3D" id="3.90.660.20">
    <property type="entry name" value="Protoporphyrinogen oxidase, mitochondrial, domain 2"/>
    <property type="match status" value="1"/>
</dbReference>
<dbReference type="Pfam" id="PF01593">
    <property type="entry name" value="Amino_oxidase"/>
    <property type="match status" value="1"/>
</dbReference>
<evidence type="ECO:0000313" key="2">
    <source>
        <dbReference type="EMBL" id="OGG29262.1"/>
    </source>
</evidence>
<dbReference type="Gene3D" id="3.50.50.60">
    <property type="entry name" value="FAD/NAD(P)-binding domain"/>
    <property type="match status" value="1"/>
</dbReference>
<dbReference type="AlphaFoldDB" id="A0A1F6AXN8"/>
<dbReference type="InterPro" id="IPR002937">
    <property type="entry name" value="Amino_oxidase"/>
</dbReference>
<dbReference type="PANTHER" id="PTHR42923">
    <property type="entry name" value="PROTOPORPHYRINOGEN OXIDASE"/>
    <property type="match status" value="1"/>
</dbReference>
<dbReference type="SUPFAM" id="SSF51905">
    <property type="entry name" value="FAD/NAD(P)-binding domain"/>
    <property type="match status" value="1"/>
</dbReference>
<feature type="domain" description="Amine oxidase" evidence="1">
    <location>
        <begin position="10"/>
        <end position="431"/>
    </location>
</feature>
<evidence type="ECO:0000313" key="3">
    <source>
        <dbReference type="Proteomes" id="UP000176409"/>
    </source>
</evidence>
<dbReference type="Gene3D" id="1.10.3110.10">
    <property type="entry name" value="protoporphyrinogen ix oxidase, domain 3"/>
    <property type="match status" value="1"/>
</dbReference>
<evidence type="ECO:0000259" key="1">
    <source>
        <dbReference type="Pfam" id="PF01593"/>
    </source>
</evidence>
<dbReference type="PANTHER" id="PTHR42923:SF46">
    <property type="entry name" value="AMINE OXIDASE"/>
    <property type="match status" value="1"/>
</dbReference>
<dbReference type="InterPro" id="IPR036188">
    <property type="entry name" value="FAD/NAD-bd_sf"/>
</dbReference>
<dbReference type="EMBL" id="MFJZ01000053">
    <property type="protein sequence ID" value="OGG29262.1"/>
    <property type="molecule type" value="Genomic_DNA"/>
</dbReference>
<dbReference type="PRINTS" id="PR00419">
    <property type="entry name" value="ADXRDTASE"/>
</dbReference>
<protein>
    <recommendedName>
        <fullName evidence="1">Amine oxidase domain-containing protein</fullName>
    </recommendedName>
</protein>
<dbReference type="STRING" id="1798396.A2973_04870"/>
<dbReference type="GO" id="GO:0016491">
    <property type="term" value="F:oxidoreductase activity"/>
    <property type="evidence" value="ECO:0007669"/>
    <property type="project" value="InterPro"/>
</dbReference>
<organism evidence="2 3">
    <name type="scientific">Candidatus Gottesmanbacteria bacterium RIFCSPLOWO2_01_FULL_49_10</name>
    <dbReference type="NCBI Taxonomy" id="1798396"/>
    <lineage>
        <taxon>Bacteria</taxon>
        <taxon>Candidatus Gottesmaniibacteriota</taxon>
    </lineage>
</organism>
<dbReference type="NCBIfam" id="NF005560">
    <property type="entry name" value="PRK07233.1"/>
    <property type="match status" value="1"/>
</dbReference>
<comment type="caution">
    <text evidence="2">The sequence shown here is derived from an EMBL/GenBank/DDBJ whole genome shotgun (WGS) entry which is preliminary data.</text>
</comment>
<reference evidence="2 3" key="1">
    <citation type="journal article" date="2016" name="Nat. Commun.">
        <title>Thousands of microbial genomes shed light on interconnected biogeochemical processes in an aquifer system.</title>
        <authorList>
            <person name="Anantharaman K."/>
            <person name="Brown C.T."/>
            <person name="Hug L.A."/>
            <person name="Sharon I."/>
            <person name="Castelle C.J."/>
            <person name="Probst A.J."/>
            <person name="Thomas B.C."/>
            <person name="Singh A."/>
            <person name="Wilkins M.J."/>
            <person name="Karaoz U."/>
            <person name="Brodie E.L."/>
            <person name="Williams K.H."/>
            <person name="Hubbard S.S."/>
            <person name="Banfield J.F."/>
        </authorList>
    </citation>
    <scope>NUCLEOTIDE SEQUENCE [LARGE SCALE GENOMIC DNA]</scope>
</reference>
<accession>A0A1F6AXN8</accession>
<gene>
    <name evidence="2" type="ORF">A2973_04870</name>
</gene>
<name>A0A1F6AXN8_9BACT</name>